<keyword evidence="5" id="KW-0804">Transcription</keyword>
<dbReference type="AlphaFoldDB" id="B1VFM9"/>
<dbReference type="GeneID" id="60603384"/>
<dbReference type="eggNOG" id="COG0583">
    <property type="taxonomic scope" value="Bacteria"/>
</dbReference>
<feature type="region of interest" description="Disordered" evidence="6">
    <location>
        <begin position="217"/>
        <end position="270"/>
    </location>
</feature>
<evidence type="ECO:0000256" key="1">
    <source>
        <dbReference type="ARBA" id="ARBA00009437"/>
    </source>
</evidence>
<dbReference type="STRING" id="504474.cu0608"/>
<protein>
    <recommendedName>
        <fullName evidence="7">LysR substrate-binding domain-containing protein</fullName>
    </recommendedName>
</protein>
<dbReference type="Proteomes" id="UP000001727">
    <property type="component" value="Chromosome"/>
</dbReference>
<evidence type="ECO:0000256" key="2">
    <source>
        <dbReference type="ARBA" id="ARBA00023015"/>
    </source>
</evidence>
<evidence type="ECO:0000256" key="4">
    <source>
        <dbReference type="ARBA" id="ARBA00023159"/>
    </source>
</evidence>
<evidence type="ECO:0000313" key="9">
    <source>
        <dbReference type="Proteomes" id="UP000001727"/>
    </source>
</evidence>
<dbReference type="Pfam" id="PF03466">
    <property type="entry name" value="LysR_substrate"/>
    <property type="match status" value="1"/>
</dbReference>
<dbReference type="InterPro" id="IPR005119">
    <property type="entry name" value="LysR_subst-bd"/>
</dbReference>
<dbReference type="GO" id="GO:0003677">
    <property type="term" value="F:DNA binding"/>
    <property type="evidence" value="ECO:0007669"/>
    <property type="project" value="UniProtKB-KW"/>
</dbReference>
<dbReference type="KEGG" id="cur:cu0608"/>
<feature type="compositionally biased region" description="Low complexity" evidence="6">
    <location>
        <begin position="166"/>
        <end position="183"/>
    </location>
</feature>
<dbReference type="CDD" id="cd05466">
    <property type="entry name" value="PBP2_LTTR_substrate"/>
    <property type="match status" value="1"/>
</dbReference>
<dbReference type="PANTHER" id="PTHR30346">
    <property type="entry name" value="TRANSCRIPTIONAL DUAL REGULATOR HCAR-RELATED"/>
    <property type="match status" value="1"/>
</dbReference>
<accession>B1VFM9</accession>
<dbReference type="HOGENOM" id="CLU_039613_3_0_11"/>
<proteinExistence type="inferred from homology"/>
<feature type="compositionally biased region" description="Low complexity" evidence="6">
    <location>
        <begin position="236"/>
        <end position="247"/>
    </location>
</feature>
<organism evidence="8 9">
    <name type="scientific">Corynebacterium urealyticum (strain ATCC 43042 / DSM 7109)</name>
    <dbReference type="NCBI Taxonomy" id="504474"/>
    <lineage>
        <taxon>Bacteria</taxon>
        <taxon>Bacillati</taxon>
        <taxon>Actinomycetota</taxon>
        <taxon>Actinomycetes</taxon>
        <taxon>Mycobacteriales</taxon>
        <taxon>Corynebacteriaceae</taxon>
        <taxon>Corynebacterium</taxon>
    </lineage>
</organism>
<sequence>MAQLAPRYLRVVFSPGINPDKWFARFDDRVPGWRSAGAATDAPLAYITNGEADVAIVRLGQGGVPKEKFHAVTLYEEQMGVAAPKEHPIEVLDRVKWAELSDEMFMYTTPADGIDDLPQLREMLGVVAANVGIAVAPRPLLRALRVRGVVNRELLLPTPRGEDPEAGSADSAAGSSEAEGTAPVPELPGTTVVAVVWLKERDAEEIQEFVGICRGRKAGSSRGELSGAEQKRAGRAQRNATSSTSASRRSRGPAGARKKSGKRSWKGRRH</sequence>
<feature type="region of interest" description="Disordered" evidence="6">
    <location>
        <begin position="157"/>
        <end position="186"/>
    </location>
</feature>
<evidence type="ECO:0000256" key="6">
    <source>
        <dbReference type="SAM" id="MobiDB-lite"/>
    </source>
</evidence>
<feature type="compositionally biased region" description="Basic residues" evidence="6">
    <location>
        <begin position="248"/>
        <end position="270"/>
    </location>
</feature>
<evidence type="ECO:0000313" key="8">
    <source>
        <dbReference type="EMBL" id="CAQ04568.1"/>
    </source>
</evidence>
<dbReference type="EMBL" id="AM942444">
    <property type="protein sequence ID" value="CAQ04568.1"/>
    <property type="molecule type" value="Genomic_DNA"/>
</dbReference>
<dbReference type="GO" id="GO:0003700">
    <property type="term" value="F:DNA-binding transcription factor activity"/>
    <property type="evidence" value="ECO:0007669"/>
    <property type="project" value="TreeGrafter"/>
</dbReference>
<name>B1VFM9_CORU7</name>
<evidence type="ECO:0000259" key="7">
    <source>
        <dbReference type="Pfam" id="PF03466"/>
    </source>
</evidence>
<comment type="similarity">
    <text evidence="1">Belongs to the LysR transcriptional regulatory family.</text>
</comment>
<keyword evidence="3" id="KW-0238">DNA-binding</keyword>
<dbReference type="PANTHER" id="PTHR30346:SF0">
    <property type="entry name" value="HCA OPERON TRANSCRIPTIONAL ACTIVATOR HCAR"/>
    <property type="match status" value="1"/>
</dbReference>
<evidence type="ECO:0000256" key="3">
    <source>
        <dbReference type="ARBA" id="ARBA00023125"/>
    </source>
</evidence>
<dbReference type="GO" id="GO:0032993">
    <property type="term" value="C:protein-DNA complex"/>
    <property type="evidence" value="ECO:0007669"/>
    <property type="project" value="TreeGrafter"/>
</dbReference>
<dbReference type="Gene3D" id="3.40.190.10">
    <property type="entry name" value="Periplasmic binding protein-like II"/>
    <property type="match status" value="2"/>
</dbReference>
<keyword evidence="4" id="KW-0010">Activator</keyword>
<gene>
    <name evidence="8" type="ordered locus">cu0608</name>
</gene>
<feature type="domain" description="LysR substrate-binding" evidence="7">
    <location>
        <begin position="22"/>
        <end position="114"/>
    </location>
</feature>
<evidence type="ECO:0000256" key="5">
    <source>
        <dbReference type="ARBA" id="ARBA00023163"/>
    </source>
</evidence>
<keyword evidence="9" id="KW-1185">Reference proteome</keyword>
<dbReference type="RefSeq" id="WP_012359860.1">
    <property type="nucleotide sequence ID" value="NC_010545.1"/>
</dbReference>
<dbReference type="SUPFAM" id="SSF53850">
    <property type="entry name" value="Periplasmic binding protein-like II"/>
    <property type="match status" value="1"/>
</dbReference>
<keyword evidence="2" id="KW-0805">Transcription regulation</keyword>
<reference evidence="8 9" key="1">
    <citation type="journal article" date="2008" name="J. Biotechnol.">
        <title>The lifestyle of Corynebacterium urealyticum derived from its complete genome sequence established by pyrosequencing.</title>
        <authorList>
            <person name="Tauch A."/>
            <person name="Trost E."/>
            <person name="Tilker A."/>
            <person name="Ludewig U."/>
            <person name="Schneiker S."/>
            <person name="Goesmann A."/>
            <person name="Arnold W."/>
            <person name="Bekel T."/>
            <person name="Brinkrolf K."/>
            <person name="Brune I."/>
            <person name="Goetker S."/>
            <person name="Kalinowski J."/>
            <person name="Kamp P.-B."/>
            <person name="Lobo F.P."/>
            <person name="Viehoever P."/>
            <person name="Weisshaar B."/>
            <person name="Soriano F."/>
            <person name="Droege M."/>
            <person name="Puehler A."/>
        </authorList>
    </citation>
    <scope>NUCLEOTIDE SEQUENCE [LARGE SCALE GENOMIC DNA]</scope>
    <source>
        <strain evidence="9">ATCC 43042 / DSM 7109</strain>
    </source>
</reference>